<dbReference type="KEGG" id="ppno:DA70_04255"/>
<evidence type="ECO:0000313" key="4">
    <source>
        <dbReference type="Proteomes" id="UP000254573"/>
    </source>
</evidence>
<organism evidence="2 4">
    <name type="scientific">Pandoraea pnomenusa</name>
    <dbReference type="NCBI Taxonomy" id="93220"/>
    <lineage>
        <taxon>Bacteria</taxon>
        <taxon>Pseudomonadati</taxon>
        <taxon>Pseudomonadota</taxon>
        <taxon>Betaproteobacteria</taxon>
        <taxon>Burkholderiales</taxon>
        <taxon>Burkholderiaceae</taxon>
        <taxon>Pandoraea</taxon>
    </lineage>
</organism>
<evidence type="ECO:0000313" key="3">
    <source>
        <dbReference type="EMBL" id="VVE62918.1"/>
    </source>
</evidence>
<dbReference type="PANTHER" id="PTHR33973:SF4">
    <property type="entry name" value="OS07G0153300 PROTEIN"/>
    <property type="match status" value="1"/>
</dbReference>
<gene>
    <name evidence="2" type="ORF">NCTC13160_00410</name>
    <name evidence="3" type="ORF">PPN31119_01058</name>
</gene>
<keyword evidence="5" id="KW-1185">Reference proteome</keyword>
<dbReference type="AlphaFoldDB" id="A0A378YBK8"/>
<dbReference type="EMBL" id="UGSG01000001">
    <property type="protein sequence ID" value="SUA74626.1"/>
    <property type="molecule type" value="Genomic_DNA"/>
</dbReference>
<reference evidence="2 4" key="1">
    <citation type="submission" date="2018-06" db="EMBL/GenBank/DDBJ databases">
        <authorList>
            <consortium name="Pathogen Informatics"/>
            <person name="Doyle S."/>
        </authorList>
    </citation>
    <scope>NUCLEOTIDE SEQUENCE [LARGE SCALE GENOMIC DNA]</scope>
    <source>
        <strain evidence="2 4">NCTC13160</strain>
    </source>
</reference>
<dbReference type="InterPro" id="IPR010775">
    <property type="entry name" value="DUF1365"/>
</dbReference>
<dbReference type="KEGG" id="prb:X636_22850"/>
<dbReference type="OrthoDB" id="9778801at2"/>
<sequence length="283" mass="32035">MNQNDPIDAPAAWLLRGRVMHERLSPVRHRFTYPLFQVSCDVARMDALSSWWFAVDRRRILSLRSSDYGPRDGRPLDAWMRERLAEAAIPADGAIWLQTIPRIAGYAFNPVSFWYCHDKDGELRAIYADVNNTFGQHHGYLLCAPGAAAIRGDVALECRKVFHVSPFCKVEGEYVFRVNRHGRSWSVGIDYRVDDKWLLRTAIGMRAEPFTGAGMLNAVVRAPFNALNVMFRIHWQALRLSLKRVPFHGKSPSGPLVDTPTHGAGRVRELSPSATPSDQEIRP</sequence>
<proteinExistence type="predicted"/>
<dbReference type="EMBL" id="CABPSO010000002">
    <property type="protein sequence ID" value="VVE62918.1"/>
    <property type="molecule type" value="Genomic_DNA"/>
</dbReference>
<dbReference type="Proteomes" id="UP000361468">
    <property type="component" value="Unassembled WGS sequence"/>
</dbReference>
<evidence type="ECO:0000313" key="5">
    <source>
        <dbReference type="Proteomes" id="UP000361468"/>
    </source>
</evidence>
<dbReference type="KEGG" id="ppnm:LV28_02055"/>
<evidence type="ECO:0000256" key="1">
    <source>
        <dbReference type="SAM" id="MobiDB-lite"/>
    </source>
</evidence>
<dbReference type="GeneID" id="57198906"/>
<dbReference type="Pfam" id="PF07103">
    <property type="entry name" value="DUF1365"/>
    <property type="match status" value="1"/>
</dbReference>
<accession>A0A378YBK8</accession>
<reference evidence="3 5" key="2">
    <citation type="submission" date="2019-08" db="EMBL/GenBank/DDBJ databases">
        <authorList>
            <person name="Peeters C."/>
        </authorList>
    </citation>
    <scope>NUCLEOTIDE SEQUENCE [LARGE SCALE GENOMIC DNA]</scope>
    <source>
        <strain evidence="3 5">LMG 31119</strain>
    </source>
</reference>
<feature type="region of interest" description="Disordered" evidence="1">
    <location>
        <begin position="251"/>
        <end position="283"/>
    </location>
</feature>
<dbReference type="Proteomes" id="UP000254573">
    <property type="component" value="Unassembled WGS sequence"/>
</dbReference>
<dbReference type="STRING" id="93220.A6P55_23100"/>
<evidence type="ECO:0000313" key="2">
    <source>
        <dbReference type="EMBL" id="SUA74626.1"/>
    </source>
</evidence>
<dbReference type="RefSeq" id="WP_023874325.1">
    <property type="nucleotide sequence ID" value="NC_023018.2"/>
</dbReference>
<feature type="compositionally biased region" description="Polar residues" evidence="1">
    <location>
        <begin position="272"/>
        <end position="283"/>
    </location>
</feature>
<name>A0A378YBK8_9BURK</name>
<protein>
    <submittedName>
        <fullName evidence="3">Cyclopropane fatty acid synthase</fullName>
    </submittedName>
    <submittedName>
        <fullName evidence="2">Protein of uncharacterized function (DUF1365)</fullName>
    </submittedName>
</protein>
<dbReference type="PANTHER" id="PTHR33973">
    <property type="entry name" value="OS07G0153300 PROTEIN"/>
    <property type="match status" value="1"/>
</dbReference>